<evidence type="ECO:0000313" key="2">
    <source>
        <dbReference type="Proteomes" id="UP000077755"/>
    </source>
</evidence>
<reference evidence="1" key="1">
    <citation type="journal article" date="2016" name="Nat. Genet.">
        <title>A high-quality carrot genome assembly provides new insights into carotenoid accumulation and asterid genome evolution.</title>
        <authorList>
            <person name="Iorizzo M."/>
            <person name="Ellison S."/>
            <person name="Senalik D."/>
            <person name="Zeng P."/>
            <person name="Satapoomin P."/>
            <person name="Huang J."/>
            <person name="Bowman M."/>
            <person name="Iovene M."/>
            <person name="Sanseverino W."/>
            <person name="Cavagnaro P."/>
            <person name="Yildiz M."/>
            <person name="Macko-Podgorni A."/>
            <person name="Moranska E."/>
            <person name="Grzebelus E."/>
            <person name="Grzebelus D."/>
            <person name="Ashrafi H."/>
            <person name="Zheng Z."/>
            <person name="Cheng S."/>
            <person name="Spooner D."/>
            <person name="Van Deynze A."/>
            <person name="Simon P."/>
        </authorList>
    </citation>
    <scope>NUCLEOTIDE SEQUENCE</scope>
    <source>
        <tissue evidence="1">Leaf</tissue>
    </source>
</reference>
<protein>
    <submittedName>
        <fullName evidence="1">Uncharacterized protein</fullName>
    </submittedName>
</protein>
<dbReference type="Gramene" id="KZM80786">
    <property type="protein sequence ID" value="KZM80786"/>
    <property type="gene ID" value="DCAR_031652"/>
</dbReference>
<dbReference type="Proteomes" id="UP000077755">
    <property type="component" value="Chromosome 6"/>
</dbReference>
<evidence type="ECO:0000313" key="1">
    <source>
        <dbReference type="EMBL" id="WOH03923.1"/>
    </source>
</evidence>
<reference evidence="1" key="2">
    <citation type="submission" date="2022-03" db="EMBL/GenBank/DDBJ databases">
        <title>Draft title - Genomic analysis of global carrot germplasm unveils the trajectory of domestication and the origin of high carotenoid orange carrot.</title>
        <authorList>
            <person name="Iorizzo M."/>
            <person name="Ellison S."/>
            <person name="Senalik D."/>
            <person name="Macko-Podgorni A."/>
            <person name="Grzebelus D."/>
            <person name="Bostan H."/>
            <person name="Rolling W."/>
            <person name="Curaba J."/>
            <person name="Simon P."/>
        </authorList>
    </citation>
    <scope>NUCLEOTIDE SEQUENCE</scope>
    <source>
        <tissue evidence="1">Leaf</tissue>
    </source>
</reference>
<dbReference type="EMBL" id="CP093348">
    <property type="protein sequence ID" value="WOH03923.1"/>
    <property type="molecule type" value="Genomic_DNA"/>
</dbReference>
<organism evidence="1 2">
    <name type="scientific">Daucus carota subsp. sativus</name>
    <name type="common">Carrot</name>
    <dbReference type="NCBI Taxonomy" id="79200"/>
    <lineage>
        <taxon>Eukaryota</taxon>
        <taxon>Viridiplantae</taxon>
        <taxon>Streptophyta</taxon>
        <taxon>Embryophyta</taxon>
        <taxon>Tracheophyta</taxon>
        <taxon>Spermatophyta</taxon>
        <taxon>Magnoliopsida</taxon>
        <taxon>eudicotyledons</taxon>
        <taxon>Gunneridae</taxon>
        <taxon>Pentapetalae</taxon>
        <taxon>asterids</taxon>
        <taxon>campanulids</taxon>
        <taxon>Apiales</taxon>
        <taxon>Apiaceae</taxon>
        <taxon>Apioideae</taxon>
        <taxon>Scandiceae</taxon>
        <taxon>Daucinae</taxon>
        <taxon>Daucus</taxon>
        <taxon>Daucus sect. Daucus</taxon>
    </lineage>
</organism>
<accession>A0A175YAZ2</accession>
<dbReference type="AlphaFoldDB" id="A0A175YAZ2"/>
<sequence>MAGFVFGMGWGLFRCRLLGTGCCMVVEDVSLGGQRLVVAVDNTYNATGGHWQWEVVRGWEWHVVRRWCGFEVLIVYRSSELLQPVGDNDSRERNRKQRQSEKLKGWVLNGQQSWRLNRVM</sequence>
<proteinExistence type="predicted"/>
<keyword evidence="2" id="KW-1185">Reference proteome</keyword>
<gene>
    <name evidence="1" type="ORF">DCAR_0623326</name>
</gene>
<name>A0A175YAZ2_DAUCS</name>